<dbReference type="SUPFAM" id="SSF48317">
    <property type="entry name" value="Acid phosphatase/Vanadium-dependent haloperoxidase"/>
    <property type="match status" value="1"/>
</dbReference>
<evidence type="ECO:0000313" key="4">
    <source>
        <dbReference type="Proteomes" id="UP000192505"/>
    </source>
</evidence>
<keyword evidence="1" id="KW-0472">Membrane</keyword>
<keyword evidence="1" id="KW-1133">Transmembrane helix</keyword>
<gene>
    <name evidence="3" type="ORF">BWK72_11935</name>
</gene>
<evidence type="ECO:0000313" key="3">
    <source>
        <dbReference type="EMBL" id="OQW87742.1"/>
    </source>
</evidence>
<dbReference type="Gene3D" id="1.20.144.10">
    <property type="entry name" value="Phosphatidic acid phosphatase type 2/haloperoxidase"/>
    <property type="match status" value="1"/>
</dbReference>
<comment type="caution">
    <text evidence="3">The sequence shown here is derived from an EMBL/GenBank/DDBJ whole genome shotgun (WGS) entry which is preliminary data.</text>
</comment>
<feature type="transmembrane region" description="Helical" evidence="1">
    <location>
        <begin position="44"/>
        <end position="61"/>
    </location>
</feature>
<reference evidence="3 4" key="1">
    <citation type="submission" date="2017-01" db="EMBL/GenBank/DDBJ databases">
        <title>Novel large sulfur bacteria in the metagenomes of groundwater-fed chemosynthetic microbial mats in the Lake Huron basin.</title>
        <authorList>
            <person name="Sharrar A.M."/>
            <person name="Flood B.E."/>
            <person name="Bailey J.V."/>
            <person name="Jones D.S."/>
            <person name="Biddanda B."/>
            <person name="Ruberg S.A."/>
            <person name="Marcus D.N."/>
            <person name="Dick G.J."/>
        </authorList>
    </citation>
    <scope>NUCLEOTIDE SEQUENCE [LARGE SCALE GENOMIC DNA]</scope>
    <source>
        <strain evidence="3">A7</strain>
    </source>
</reference>
<feature type="transmembrane region" description="Helical" evidence="1">
    <location>
        <begin position="156"/>
        <end position="174"/>
    </location>
</feature>
<evidence type="ECO:0000259" key="2">
    <source>
        <dbReference type="Pfam" id="PF01569"/>
    </source>
</evidence>
<evidence type="ECO:0000256" key="1">
    <source>
        <dbReference type="SAM" id="Phobius"/>
    </source>
</evidence>
<feature type="transmembrane region" description="Helical" evidence="1">
    <location>
        <begin position="73"/>
        <end position="92"/>
    </location>
</feature>
<feature type="transmembrane region" description="Helical" evidence="1">
    <location>
        <begin position="186"/>
        <end position="204"/>
    </location>
</feature>
<dbReference type="EMBL" id="MTEI01000007">
    <property type="protein sequence ID" value="OQW87742.1"/>
    <property type="molecule type" value="Genomic_DNA"/>
</dbReference>
<dbReference type="InterPro" id="IPR036938">
    <property type="entry name" value="PAP2/HPO_sf"/>
</dbReference>
<organism evidence="3 4">
    <name type="scientific">Rhodoferax ferrireducens</name>
    <dbReference type="NCBI Taxonomy" id="192843"/>
    <lineage>
        <taxon>Bacteria</taxon>
        <taxon>Pseudomonadati</taxon>
        <taxon>Pseudomonadota</taxon>
        <taxon>Betaproteobacteria</taxon>
        <taxon>Burkholderiales</taxon>
        <taxon>Comamonadaceae</taxon>
        <taxon>Rhodoferax</taxon>
    </lineage>
</organism>
<name>A0A1W9KTH1_9BURK</name>
<dbReference type="Proteomes" id="UP000192505">
    <property type="component" value="Unassembled WGS sequence"/>
</dbReference>
<feature type="domain" description="Phosphatidic acid phosphatase type 2/haloperoxidase" evidence="2">
    <location>
        <begin position="75"/>
        <end position="205"/>
    </location>
</feature>
<feature type="transmembrane region" description="Helical" evidence="1">
    <location>
        <begin position="130"/>
        <end position="149"/>
    </location>
</feature>
<proteinExistence type="predicted"/>
<protein>
    <recommendedName>
        <fullName evidence="2">Phosphatidic acid phosphatase type 2/haloperoxidase domain-containing protein</fullName>
    </recommendedName>
</protein>
<sequence>MALTWLWDAAGLDLWVMTQLGSPQGFALQHTWWLEKVLHQGGRQLAWAVLAGLALMVWRPLGGFRRLPRQLRTEMLLGVLLALVLISTAKHFSLTSCPWDLQQFGGVATYRSHWAWGVPDGGAGKCFPGGHASAALAFLAVPLSLLAVHDAGQRRAGWLALAAVLLAGLVLGAAQTLRGAHYPSHTLWTGLMCWSAALLNHWLWHLRRKR</sequence>
<keyword evidence="1" id="KW-0812">Transmembrane</keyword>
<dbReference type="Pfam" id="PF01569">
    <property type="entry name" value="PAP2"/>
    <property type="match status" value="1"/>
</dbReference>
<accession>A0A1W9KTH1</accession>
<dbReference type="AlphaFoldDB" id="A0A1W9KTH1"/>
<dbReference type="InterPro" id="IPR000326">
    <property type="entry name" value="PAP2/HPO"/>
</dbReference>